<organism evidence="1 2">
    <name type="scientific">Candida boidinii</name>
    <name type="common">Yeast</name>
    <dbReference type="NCBI Taxonomy" id="5477"/>
    <lineage>
        <taxon>Eukaryota</taxon>
        <taxon>Fungi</taxon>
        <taxon>Dikarya</taxon>
        <taxon>Ascomycota</taxon>
        <taxon>Saccharomycotina</taxon>
        <taxon>Pichiomycetes</taxon>
        <taxon>Pichiales</taxon>
        <taxon>Pichiaceae</taxon>
        <taxon>Ogataea</taxon>
        <taxon>Ogataea/Candida clade</taxon>
    </lineage>
</organism>
<dbReference type="EMBL" id="BSXV01005790">
    <property type="protein sequence ID" value="GMF02855.1"/>
    <property type="molecule type" value="Genomic_DNA"/>
</dbReference>
<protein>
    <submittedName>
        <fullName evidence="1">Unnamed protein product</fullName>
    </submittedName>
</protein>
<sequence>MDLCLEGKICLDKQLQGTTFYCNEILSFDWDKYENEDSNMEEPEVIPDDIQDSIQVEQKFKEELDNAISGKLKAESNINDEPDVNFELNTTDTKDKQSAEELVKTNFNNNNIQLTSTMMELSDLRFD</sequence>
<keyword evidence="2" id="KW-1185">Reference proteome</keyword>
<comment type="caution">
    <text evidence="1">The sequence shown here is derived from an EMBL/GenBank/DDBJ whole genome shotgun (WGS) entry which is preliminary data.</text>
</comment>
<name>A0ACB5U5S0_CANBO</name>
<evidence type="ECO:0000313" key="1">
    <source>
        <dbReference type="EMBL" id="GMF02855.1"/>
    </source>
</evidence>
<reference evidence="1" key="1">
    <citation type="submission" date="2023-04" db="EMBL/GenBank/DDBJ databases">
        <title>Candida boidinii NBRC 1967.</title>
        <authorList>
            <person name="Ichikawa N."/>
            <person name="Sato H."/>
            <person name="Tonouchi N."/>
        </authorList>
    </citation>
    <scope>NUCLEOTIDE SEQUENCE</scope>
    <source>
        <strain evidence="1">NBRC 1967</strain>
    </source>
</reference>
<proteinExistence type="predicted"/>
<accession>A0ACB5U5S0</accession>
<evidence type="ECO:0000313" key="2">
    <source>
        <dbReference type="Proteomes" id="UP001165101"/>
    </source>
</evidence>
<gene>
    <name evidence="1" type="ORF">Cboi01_000619900</name>
</gene>
<dbReference type="Proteomes" id="UP001165101">
    <property type="component" value="Unassembled WGS sequence"/>
</dbReference>